<dbReference type="PANTHER" id="PTHR46373:SF5">
    <property type="entry name" value="RWP-RK DOMAIN PROTEIN"/>
    <property type="match status" value="1"/>
</dbReference>
<evidence type="ECO:0000256" key="7">
    <source>
        <dbReference type="SAM" id="MobiDB-lite"/>
    </source>
</evidence>
<proteinExistence type="predicted"/>
<organism evidence="9 10">
    <name type="scientific">Acer saccharum</name>
    <name type="common">Sugar maple</name>
    <dbReference type="NCBI Taxonomy" id="4024"/>
    <lineage>
        <taxon>Eukaryota</taxon>
        <taxon>Viridiplantae</taxon>
        <taxon>Streptophyta</taxon>
        <taxon>Embryophyta</taxon>
        <taxon>Tracheophyta</taxon>
        <taxon>Spermatophyta</taxon>
        <taxon>Magnoliopsida</taxon>
        <taxon>eudicotyledons</taxon>
        <taxon>Gunneridae</taxon>
        <taxon>Pentapetalae</taxon>
        <taxon>rosids</taxon>
        <taxon>malvids</taxon>
        <taxon>Sapindales</taxon>
        <taxon>Sapindaceae</taxon>
        <taxon>Hippocastanoideae</taxon>
        <taxon>Acereae</taxon>
        <taxon>Acer</taxon>
    </lineage>
</organism>
<reference evidence="9" key="1">
    <citation type="journal article" date="2022" name="Plant J.">
        <title>Strategies of tolerance reflected in two North American maple genomes.</title>
        <authorList>
            <person name="McEvoy S.L."/>
            <person name="Sezen U.U."/>
            <person name="Trouern-Trend A."/>
            <person name="McMahon S.M."/>
            <person name="Schaberg P.G."/>
            <person name="Yang J."/>
            <person name="Wegrzyn J.L."/>
            <person name="Swenson N.G."/>
        </authorList>
    </citation>
    <scope>NUCLEOTIDE SEQUENCE</scope>
    <source>
        <strain evidence="9">NS2018</strain>
    </source>
</reference>
<feature type="domain" description="RWP-RK" evidence="8">
    <location>
        <begin position="475"/>
        <end position="555"/>
    </location>
</feature>
<dbReference type="EMBL" id="JAUESC010000388">
    <property type="protein sequence ID" value="KAK0571506.1"/>
    <property type="molecule type" value="Genomic_DNA"/>
</dbReference>
<dbReference type="GO" id="GO:0003677">
    <property type="term" value="F:DNA binding"/>
    <property type="evidence" value="ECO:0007669"/>
    <property type="project" value="UniProtKB-KW"/>
</dbReference>
<dbReference type="GO" id="GO:0003700">
    <property type="term" value="F:DNA-binding transcription factor activity"/>
    <property type="evidence" value="ECO:0007669"/>
    <property type="project" value="InterPro"/>
</dbReference>
<feature type="region of interest" description="Disordered" evidence="7">
    <location>
        <begin position="48"/>
        <end position="71"/>
    </location>
</feature>
<feature type="compositionally biased region" description="Polar residues" evidence="7">
    <location>
        <begin position="111"/>
        <end position="120"/>
    </location>
</feature>
<keyword evidence="10" id="KW-1185">Reference proteome</keyword>
<feature type="region of interest" description="Disordered" evidence="7">
    <location>
        <begin position="111"/>
        <end position="131"/>
    </location>
</feature>
<dbReference type="AlphaFoldDB" id="A0AA39RE62"/>
<dbReference type="InterPro" id="IPR003035">
    <property type="entry name" value="RWP-RK_dom"/>
</dbReference>
<accession>A0AA39RE62</accession>
<dbReference type="PANTHER" id="PTHR46373">
    <property type="entry name" value="PROTEIN RKD4"/>
    <property type="match status" value="1"/>
</dbReference>
<evidence type="ECO:0000256" key="2">
    <source>
        <dbReference type="ARBA" id="ARBA00023015"/>
    </source>
</evidence>
<evidence type="ECO:0000256" key="6">
    <source>
        <dbReference type="ARBA" id="ARBA00023242"/>
    </source>
</evidence>
<keyword evidence="3" id="KW-0175">Coiled coil</keyword>
<feature type="compositionally biased region" description="Polar residues" evidence="7">
    <location>
        <begin position="56"/>
        <end position="71"/>
    </location>
</feature>
<evidence type="ECO:0000256" key="5">
    <source>
        <dbReference type="ARBA" id="ARBA00023163"/>
    </source>
</evidence>
<gene>
    <name evidence="9" type="ORF">LWI29_017253</name>
</gene>
<evidence type="ECO:0000313" key="9">
    <source>
        <dbReference type="EMBL" id="KAK0571506.1"/>
    </source>
</evidence>
<dbReference type="Proteomes" id="UP001168877">
    <property type="component" value="Unassembled WGS sequence"/>
</dbReference>
<keyword evidence="2" id="KW-0805">Transcription regulation</keyword>
<dbReference type="InterPro" id="IPR044607">
    <property type="entry name" value="RKD-like"/>
</dbReference>
<comment type="function">
    <text evidence="1">Putative transcription factor.</text>
</comment>
<dbReference type="Pfam" id="PF02042">
    <property type="entry name" value="RWP-RK"/>
    <property type="match status" value="1"/>
</dbReference>
<evidence type="ECO:0000256" key="3">
    <source>
        <dbReference type="ARBA" id="ARBA00023054"/>
    </source>
</evidence>
<evidence type="ECO:0000259" key="8">
    <source>
        <dbReference type="PROSITE" id="PS51519"/>
    </source>
</evidence>
<feature type="region of interest" description="Disordered" evidence="7">
    <location>
        <begin position="458"/>
        <end position="478"/>
    </location>
</feature>
<name>A0AA39RE62_ACESA</name>
<comment type="caution">
    <text evidence="9">The sequence shown here is derived from an EMBL/GenBank/DDBJ whole genome shotgun (WGS) entry which is preliminary data.</text>
</comment>
<evidence type="ECO:0000256" key="1">
    <source>
        <dbReference type="ARBA" id="ARBA00004049"/>
    </source>
</evidence>
<evidence type="ECO:0000256" key="4">
    <source>
        <dbReference type="ARBA" id="ARBA00023125"/>
    </source>
</evidence>
<protein>
    <recommendedName>
        <fullName evidence="8">RWP-RK domain-containing protein</fullName>
    </recommendedName>
</protein>
<dbReference type="PROSITE" id="PS51519">
    <property type="entry name" value="RWP_RK"/>
    <property type="match status" value="1"/>
</dbReference>
<sequence>MADPGGFVPYNDPNERPFGLPDNIFDILNAPNNNSFGDLSLITEPFMHHSTSSSSVPQSNANIGGSSSSVPQSDVNIVGKSSSVPQSNVNIEEADDPIYDPIVSEAFNMINRGNSETGPSQARPETDNNPGNMRELVVWPVPPVPFLCSCCLVLREIIHSNGIVCTKLEIHGRLGMICHAILEIRQSTNSSQYHIFDFCNKSLEDVKNFLVQYCEERNQTGFYLLRDPLSIFYEALCVGLNFNENVIRNDYTQPNVTTQPNVATNEYTQPPVATNSGANAMNQAEVENVPDRRRNPSLSVQDIDDPIFDPILWDTFNWLNGANSEASPSQNYAEKSNQARPETDNCHGNMRVWPPVPFLCSCCHVLREIIHSNGYVCTKLEIHGRFGMICHAIQQSTNASWYQMFDFDKKNLEDVKNFLVQYCEERKQAGFFLMPDPLSNFYGAICVGLDFDDNVTTNNYTQPNPATDDYTQPSVATNSAQRNRSARLTLQDLAQFFHLPIDKASRMLRLCPTVVKNACRRFGVDRWPYRKINSIHNQIERLSAKSSSIHPEERAYAQAEIQRLQDQIAFIMSSGGSLDD</sequence>
<evidence type="ECO:0000313" key="10">
    <source>
        <dbReference type="Proteomes" id="UP001168877"/>
    </source>
</evidence>
<reference evidence="9" key="2">
    <citation type="submission" date="2023-06" db="EMBL/GenBank/DDBJ databases">
        <authorList>
            <person name="Swenson N.G."/>
            <person name="Wegrzyn J.L."/>
            <person name="Mcevoy S.L."/>
        </authorList>
    </citation>
    <scope>NUCLEOTIDE SEQUENCE</scope>
    <source>
        <strain evidence="9">NS2018</strain>
        <tissue evidence="9">Leaf</tissue>
    </source>
</reference>
<keyword evidence="4" id="KW-0238">DNA-binding</keyword>
<keyword evidence="5" id="KW-0804">Transcription</keyword>
<keyword evidence="6" id="KW-0539">Nucleus</keyword>